<organism evidence="1 2">
    <name type="scientific">Candidatus Phycosocius spiralis</name>
    <dbReference type="NCBI Taxonomy" id="2815099"/>
    <lineage>
        <taxon>Bacteria</taxon>
        <taxon>Pseudomonadati</taxon>
        <taxon>Pseudomonadota</taxon>
        <taxon>Alphaproteobacteria</taxon>
        <taxon>Caulobacterales</taxon>
        <taxon>Caulobacterales incertae sedis</taxon>
        <taxon>Candidatus Phycosocius</taxon>
    </lineage>
</organism>
<proteinExistence type="predicted"/>
<accession>A0ABQ4PTD1</accession>
<reference evidence="1" key="1">
    <citation type="submission" date="2021-05" db="EMBL/GenBank/DDBJ databases">
        <authorList>
            <person name="Tanabe Y."/>
        </authorList>
    </citation>
    <scope>NUCLEOTIDE SEQUENCE</scope>
    <source>
        <strain evidence="1">BOTRYCO-1</strain>
    </source>
</reference>
<dbReference type="Pfam" id="PF00300">
    <property type="entry name" value="His_Phos_1"/>
    <property type="match status" value="1"/>
</dbReference>
<dbReference type="RefSeq" id="WP_420887864.1">
    <property type="nucleotide sequence ID" value="NZ_BPFZ01000002.1"/>
</dbReference>
<dbReference type="Proteomes" id="UP001161064">
    <property type="component" value="Unassembled WGS sequence"/>
</dbReference>
<evidence type="ECO:0000313" key="2">
    <source>
        <dbReference type="Proteomes" id="UP001161064"/>
    </source>
</evidence>
<dbReference type="EMBL" id="BPFZ01000002">
    <property type="protein sequence ID" value="GIU66277.1"/>
    <property type="molecule type" value="Genomic_DNA"/>
</dbReference>
<gene>
    <name evidence="1" type="ORF">PsB1_0431</name>
</gene>
<dbReference type="InterPro" id="IPR029033">
    <property type="entry name" value="His_PPase_superfam"/>
</dbReference>
<keyword evidence="2" id="KW-1185">Reference proteome</keyword>
<evidence type="ECO:0000313" key="1">
    <source>
        <dbReference type="EMBL" id="GIU66277.1"/>
    </source>
</evidence>
<dbReference type="Gene3D" id="3.40.50.1240">
    <property type="entry name" value="Phosphoglycerate mutase-like"/>
    <property type="match status" value="1"/>
</dbReference>
<name>A0ABQ4PTD1_9PROT</name>
<sequence>MLWSKPHPRDSANCIVPPYSTTRVSGWPGLTALHSGAFIPFTSKQELSAYLTITFEQTGGEGARFFEGGELFCDAYARAVAAIEKLLHLPGWSSALVVAHEGINRLL</sequence>
<protein>
    <submittedName>
        <fullName evidence="1">Uncharacterized protein</fullName>
    </submittedName>
</protein>
<comment type="caution">
    <text evidence="1">The sequence shown here is derived from an EMBL/GenBank/DDBJ whole genome shotgun (WGS) entry which is preliminary data.</text>
</comment>
<dbReference type="SUPFAM" id="SSF53254">
    <property type="entry name" value="Phosphoglycerate mutase-like"/>
    <property type="match status" value="1"/>
</dbReference>
<reference evidence="1" key="2">
    <citation type="journal article" date="2023" name="ISME Commun">
        <title>Characterization of a bloom-associated alphaproteobacterial lineage, 'Candidatus Phycosocius': insights into freshwater algal-bacterial interactions.</title>
        <authorList>
            <person name="Tanabe Y."/>
            <person name="Yamaguchi H."/>
            <person name="Yoshida M."/>
            <person name="Kai A."/>
            <person name="Okazaki Y."/>
        </authorList>
    </citation>
    <scope>NUCLEOTIDE SEQUENCE</scope>
    <source>
        <strain evidence="1">BOTRYCO-1</strain>
    </source>
</reference>
<dbReference type="InterPro" id="IPR013078">
    <property type="entry name" value="His_Pase_superF_clade-1"/>
</dbReference>